<feature type="active site" description="Proton acceptor" evidence="7">
    <location>
        <position position="13"/>
    </location>
</feature>
<comment type="cofactor">
    <cofactor evidence="7">
        <name>Mg(2+)</name>
        <dbReference type="ChEBI" id="CHEBI:18420"/>
    </cofactor>
    <text evidence="7">Binds 1 Mg(2+) ion per subunit.</text>
</comment>
<dbReference type="GO" id="GO:0004019">
    <property type="term" value="F:adenylosuccinate synthase activity"/>
    <property type="evidence" value="ECO:0007669"/>
    <property type="project" value="UniProtKB-UniRule"/>
</dbReference>
<dbReference type="Gene3D" id="3.40.440.10">
    <property type="entry name" value="Adenylosuccinate Synthetase, subunit A, domain 1"/>
    <property type="match status" value="1"/>
</dbReference>
<protein>
    <recommendedName>
        <fullName evidence="7 8">Adenylosuccinate synthetase</fullName>
        <shortName evidence="7">AMPSase</shortName>
        <shortName evidence="7">AdSS</shortName>
        <ecNumber evidence="7 8">6.3.4.4</ecNumber>
    </recommendedName>
    <alternativeName>
        <fullName evidence="7">IMP--aspartate ligase</fullName>
    </alternativeName>
</protein>
<keyword evidence="5 7" id="KW-0460">Magnesium</keyword>
<dbReference type="EMBL" id="HACM01001000">
    <property type="protein sequence ID" value="CRZ01442.1"/>
    <property type="molecule type" value="Transcribed_RNA"/>
</dbReference>
<evidence type="ECO:0000256" key="6">
    <source>
        <dbReference type="ARBA" id="ARBA00023134"/>
    </source>
</evidence>
<feature type="binding site" evidence="7">
    <location>
        <position position="40"/>
    </location>
    <ligand>
        <name>Mg(2+)</name>
        <dbReference type="ChEBI" id="CHEBI:18420"/>
    </ligand>
</feature>
<dbReference type="SUPFAM" id="SSF52540">
    <property type="entry name" value="P-loop containing nucleoside triphosphate hydrolases"/>
    <property type="match status" value="1"/>
</dbReference>
<dbReference type="HAMAP" id="MF_00011">
    <property type="entry name" value="Adenylosucc_synth"/>
    <property type="match status" value="1"/>
</dbReference>
<dbReference type="GO" id="GO:0005737">
    <property type="term" value="C:cytoplasm"/>
    <property type="evidence" value="ECO:0007669"/>
    <property type="project" value="UniProtKB-SubCell"/>
</dbReference>
<keyword evidence="3 7" id="KW-0547">Nucleotide-binding</keyword>
<feature type="binding site" evidence="7">
    <location>
        <position position="13"/>
    </location>
    <ligand>
        <name>Mg(2+)</name>
        <dbReference type="ChEBI" id="CHEBI:18420"/>
    </ligand>
</feature>
<dbReference type="EC" id="6.3.4.4" evidence="7 8"/>
<comment type="function">
    <text evidence="7">Plays an important role in the de novo pathway and in the salvage pathway of purine nucleotide biosynthesis. Catalyzes the first commited step in the biosynthesis of AMP from IMP.</text>
</comment>
<comment type="similarity">
    <text evidence="7 8">Belongs to the adenylosuccinate synthetase family.</text>
</comment>
<dbReference type="InterPro" id="IPR001114">
    <property type="entry name" value="Adenylosuccinate_synthetase"/>
</dbReference>
<dbReference type="InterPro" id="IPR042109">
    <property type="entry name" value="Adenylosuccinate_synth_dom1"/>
</dbReference>
<keyword evidence="7" id="KW-0963">Cytoplasm</keyword>
<sequence length="138" mass="14703">MTITAIIGSQWGDEGKGKLVDALSSQCDGVARFNGGANAGHTIVANGAKFALHLLPCGVLYPGTVNIIGNGTVIHIPSLLTEMTMLKNHGIRCGPDRIKISSRAHLLFDFYQVIDSLQETRRAEGSLGTTKRGQNILC</sequence>
<comment type="subunit">
    <text evidence="7">Homodimer.</text>
</comment>
<dbReference type="SMART" id="SM00788">
    <property type="entry name" value="Adenylsucc_synt"/>
    <property type="match status" value="1"/>
</dbReference>
<comment type="subcellular location">
    <subcellularLocation>
        <location evidence="7">Cytoplasm</location>
    </subcellularLocation>
</comment>
<dbReference type="PANTHER" id="PTHR11846:SF0">
    <property type="entry name" value="ADENYLOSUCCINATE SYNTHETASE"/>
    <property type="match status" value="1"/>
</dbReference>
<feature type="binding site" evidence="7">
    <location>
        <begin position="12"/>
        <end position="18"/>
    </location>
    <ligand>
        <name>GTP</name>
        <dbReference type="ChEBI" id="CHEBI:37565"/>
    </ligand>
</feature>
<evidence type="ECO:0000256" key="8">
    <source>
        <dbReference type="RuleBase" id="RU000520"/>
    </source>
</evidence>
<dbReference type="Pfam" id="PF00709">
    <property type="entry name" value="Adenylsucc_synt"/>
    <property type="match status" value="1"/>
</dbReference>
<evidence type="ECO:0000256" key="3">
    <source>
        <dbReference type="ARBA" id="ARBA00022741"/>
    </source>
</evidence>
<dbReference type="InterPro" id="IPR042110">
    <property type="entry name" value="Adenylosuccinate_synth_dom2"/>
</dbReference>
<reference evidence="9" key="1">
    <citation type="submission" date="2015-04" db="EMBL/GenBank/DDBJ databases">
        <title>The genome sequence of the plant pathogenic Rhizarian Plasmodiophora brassicae reveals insights in its biotrophic life cycle and the origin of chitin synthesis.</title>
        <authorList>
            <person name="Schwelm A."/>
            <person name="Fogelqvist J."/>
            <person name="Knaust A."/>
            <person name="Julke S."/>
            <person name="Lilja T."/>
            <person name="Dhandapani V."/>
            <person name="Bonilla-Rosso G."/>
            <person name="Karlsson M."/>
            <person name="Shevchenko A."/>
            <person name="Choi S.R."/>
            <person name="Kim H.G."/>
            <person name="Park J.Y."/>
            <person name="Lim Y.P."/>
            <person name="Ludwig-Muller J."/>
            <person name="Dixelius C."/>
        </authorList>
    </citation>
    <scope>NUCLEOTIDE SEQUENCE</scope>
    <source>
        <tissue evidence="9">Potato root galls</tissue>
    </source>
</reference>
<feature type="active site" description="Proton donor" evidence="7">
    <location>
        <position position="41"/>
    </location>
</feature>
<proteinExistence type="inferred from homology"/>
<keyword evidence="2 7" id="KW-0479">Metal-binding</keyword>
<dbReference type="PROSITE" id="PS01266">
    <property type="entry name" value="ADENYLOSUCCIN_SYN_1"/>
    <property type="match status" value="1"/>
</dbReference>
<dbReference type="InterPro" id="IPR018220">
    <property type="entry name" value="Adenylosuccin_syn_GTP-bd"/>
</dbReference>
<dbReference type="GO" id="GO:0000287">
    <property type="term" value="F:magnesium ion binding"/>
    <property type="evidence" value="ECO:0007669"/>
    <property type="project" value="UniProtKB-UniRule"/>
</dbReference>
<dbReference type="UniPathway" id="UPA00075">
    <property type="reaction ID" value="UER00335"/>
</dbReference>
<evidence type="ECO:0000256" key="4">
    <source>
        <dbReference type="ARBA" id="ARBA00022755"/>
    </source>
</evidence>
<organism evidence="9">
    <name type="scientific">Spongospora subterranea</name>
    <dbReference type="NCBI Taxonomy" id="70186"/>
    <lineage>
        <taxon>Eukaryota</taxon>
        <taxon>Sar</taxon>
        <taxon>Rhizaria</taxon>
        <taxon>Endomyxa</taxon>
        <taxon>Phytomyxea</taxon>
        <taxon>Plasmodiophorida</taxon>
        <taxon>Plasmodiophoridae</taxon>
        <taxon>Spongospora</taxon>
    </lineage>
</organism>
<dbReference type="InterPro" id="IPR027417">
    <property type="entry name" value="P-loop_NTPase"/>
</dbReference>
<accession>A0A0H5QIH3</accession>
<feature type="binding site" evidence="7">
    <location>
        <position position="130"/>
    </location>
    <ligand>
        <name>IMP</name>
        <dbReference type="ChEBI" id="CHEBI:58053"/>
    </ligand>
</feature>
<dbReference type="GO" id="GO:0005525">
    <property type="term" value="F:GTP binding"/>
    <property type="evidence" value="ECO:0007669"/>
    <property type="project" value="UniProtKB-UniRule"/>
</dbReference>
<feature type="binding site" evidence="7">
    <location>
        <begin position="40"/>
        <end position="42"/>
    </location>
    <ligand>
        <name>GTP</name>
        <dbReference type="ChEBI" id="CHEBI:37565"/>
    </ligand>
</feature>
<dbReference type="PANTHER" id="PTHR11846">
    <property type="entry name" value="ADENYLOSUCCINATE SYNTHETASE"/>
    <property type="match status" value="1"/>
</dbReference>
<comment type="function">
    <text evidence="8">Plays an important role in the de novo pathway of purine nucleotide biosynthesis.</text>
</comment>
<name>A0A0H5QIH3_9EUKA</name>
<dbReference type="GO" id="GO:0044208">
    <property type="term" value="P:'de novo' AMP biosynthetic process"/>
    <property type="evidence" value="ECO:0007669"/>
    <property type="project" value="UniProtKB-UniRule"/>
</dbReference>
<comment type="pathway">
    <text evidence="7 8">Purine metabolism; AMP biosynthesis via de novo pathway; AMP from IMP: step 1/2.</text>
</comment>
<evidence type="ECO:0000313" key="9">
    <source>
        <dbReference type="EMBL" id="CRZ01442.1"/>
    </source>
</evidence>
<feature type="binding site" evidence="7">
    <location>
        <begin position="13"/>
        <end position="16"/>
    </location>
    <ligand>
        <name>IMP</name>
        <dbReference type="ChEBI" id="CHEBI:58053"/>
    </ligand>
</feature>
<keyword evidence="6 7" id="KW-0342">GTP-binding</keyword>
<evidence type="ECO:0000256" key="5">
    <source>
        <dbReference type="ARBA" id="ARBA00022842"/>
    </source>
</evidence>
<keyword evidence="1 7" id="KW-0436">Ligase</keyword>
<comment type="catalytic activity">
    <reaction evidence="7 8">
        <text>IMP + L-aspartate + GTP = N(6)-(1,2-dicarboxyethyl)-AMP + GDP + phosphate + 2 H(+)</text>
        <dbReference type="Rhea" id="RHEA:15753"/>
        <dbReference type="ChEBI" id="CHEBI:15378"/>
        <dbReference type="ChEBI" id="CHEBI:29991"/>
        <dbReference type="ChEBI" id="CHEBI:37565"/>
        <dbReference type="ChEBI" id="CHEBI:43474"/>
        <dbReference type="ChEBI" id="CHEBI:57567"/>
        <dbReference type="ChEBI" id="CHEBI:58053"/>
        <dbReference type="ChEBI" id="CHEBI:58189"/>
        <dbReference type="EC" id="6.3.4.4"/>
    </reaction>
</comment>
<dbReference type="Gene3D" id="1.10.300.10">
    <property type="entry name" value="Adenylosuccinate Synthetase, subunit A, domain 2"/>
    <property type="match status" value="1"/>
</dbReference>
<evidence type="ECO:0000256" key="2">
    <source>
        <dbReference type="ARBA" id="ARBA00022723"/>
    </source>
</evidence>
<evidence type="ECO:0000256" key="1">
    <source>
        <dbReference type="ARBA" id="ARBA00022598"/>
    </source>
</evidence>
<comment type="caution">
    <text evidence="7">Lacks conserved residue(s) required for the propagation of feature annotation.</text>
</comment>
<feature type="binding site" evidence="7">
    <location>
        <begin position="38"/>
        <end position="41"/>
    </location>
    <ligand>
        <name>IMP</name>
        <dbReference type="ChEBI" id="CHEBI:58053"/>
    </ligand>
</feature>
<dbReference type="AlphaFoldDB" id="A0A0H5QIH3"/>
<dbReference type="GO" id="GO:0046040">
    <property type="term" value="P:IMP metabolic process"/>
    <property type="evidence" value="ECO:0007669"/>
    <property type="project" value="TreeGrafter"/>
</dbReference>
<evidence type="ECO:0000256" key="7">
    <source>
        <dbReference type="HAMAP-Rule" id="MF_03125"/>
    </source>
</evidence>
<keyword evidence="4 7" id="KW-0658">Purine biosynthesis</keyword>